<evidence type="ECO:0000256" key="1">
    <source>
        <dbReference type="SAM" id="MobiDB-lite"/>
    </source>
</evidence>
<dbReference type="NCBIfam" id="TIGR03347">
    <property type="entry name" value="VI_chp_1"/>
    <property type="match status" value="1"/>
</dbReference>
<dbReference type="EMBL" id="JACOGD010000003">
    <property type="protein sequence ID" value="MBC3931256.1"/>
    <property type="molecule type" value="Genomic_DNA"/>
</dbReference>
<keyword evidence="3" id="KW-1185">Reference proteome</keyword>
<accession>A0ABR7A2W4</accession>
<name>A0ABR7A2W4_9BURK</name>
<dbReference type="PANTHER" id="PTHR35564:SF4">
    <property type="entry name" value="CYTOPLASMIC PROTEIN"/>
    <property type="match status" value="1"/>
</dbReference>
<organism evidence="2 3">
    <name type="scientific">Undibacterium curvum</name>
    <dbReference type="NCBI Taxonomy" id="2762294"/>
    <lineage>
        <taxon>Bacteria</taxon>
        <taxon>Pseudomonadati</taxon>
        <taxon>Pseudomonadota</taxon>
        <taxon>Betaproteobacteria</taxon>
        <taxon>Burkholderiales</taxon>
        <taxon>Oxalobacteraceae</taxon>
        <taxon>Undibacterium</taxon>
    </lineage>
</organism>
<comment type="caution">
    <text evidence="2">The sequence shown here is derived from an EMBL/GenBank/DDBJ whole genome shotgun (WGS) entry which is preliminary data.</text>
</comment>
<protein>
    <submittedName>
        <fullName evidence="2">Type VI secretion system baseplate subunit TssG</fullName>
    </submittedName>
</protein>
<gene>
    <name evidence="2" type="primary">tssG</name>
    <name evidence="2" type="ORF">H8K43_06175</name>
</gene>
<dbReference type="Proteomes" id="UP000654304">
    <property type="component" value="Unassembled WGS sequence"/>
</dbReference>
<evidence type="ECO:0000313" key="2">
    <source>
        <dbReference type="EMBL" id="MBC3931256.1"/>
    </source>
</evidence>
<dbReference type="RefSeq" id="WP_186903046.1">
    <property type="nucleotide sequence ID" value="NZ_JACOGD010000003.1"/>
</dbReference>
<evidence type="ECO:0000313" key="3">
    <source>
        <dbReference type="Proteomes" id="UP000654304"/>
    </source>
</evidence>
<dbReference type="PANTHER" id="PTHR35564">
    <property type="match status" value="1"/>
</dbReference>
<feature type="region of interest" description="Disordered" evidence="1">
    <location>
        <begin position="1"/>
        <end position="23"/>
    </location>
</feature>
<proteinExistence type="predicted"/>
<reference evidence="2 3" key="1">
    <citation type="submission" date="2020-08" db="EMBL/GenBank/DDBJ databases">
        <title>Novel species isolated from subtropical streams in China.</title>
        <authorList>
            <person name="Lu H."/>
        </authorList>
    </citation>
    <scope>NUCLEOTIDE SEQUENCE [LARGE SCALE GENOMIC DNA]</scope>
    <source>
        <strain evidence="2 3">CY22W</strain>
    </source>
</reference>
<dbReference type="Pfam" id="PF06996">
    <property type="entry name" value="T6SS_TssG"/>
    <property type="match status" value="1"/>
</dbReference>
<sequence>MQSKTRHKKPANADSEQRLRQAQEQPWQHGFVPLLRYLAAVHTDQPAIGQAQRPSQERYRLGQQASLAFSPREIASVSERDGRWMIKLFGLGMLGSNGVLPLHFTELVRERSEAKLDHTLANFLDMFHHRWMTHMYRAWSQAQSAAGLDRADAESFSRYIARIGGDEPDEVQGSALSPHARWASVAHRVRAARNPDGLVSTLARYFGVKVALREYCLAWMPIEPQDQCRLGQAGMAGTLGQGAMLGEVVADRQTRFRLIIGPLNLSAYLRLTPQGDQTGSDLAALVELVRAFVGFEYIWEVELLIQSHAAPATQLGEHAQLGWSSWMGGESLAGLESITGMILEPENYIGKRDQQQPAVTTLATTTPGYPQ</sequence>
<dbReference type="InterPro" id="IPR010732">
    <property type="entry name" value="T6SS_TssG-like"/>
</dbReference>
<feature type="compositionally biased region" description="Basic residues" evidence="1">
    <location>
        <begin position="1"/>
        <end position="10"/>
    </location>
</feature>